<dbReference type="InterPro" id="IPR036291">
    <property type="entry name" value="NAD(P)-bd_dom_sf"/>
</dbReference>
<keyword evidence="4" id="KW-1185">Reference proteome</keyword>
<dbReference type="Gene3D" id="3.40.50.720">
    <property type="entry name" value="NAD(P)-binding Rossmann-like Domain"/>
    <property type="match status" value="1"/>
</dbReference>
<dbReference type="Pfam" id="PF00106">
    <property type="entry name" value="adh_short"/>
    <property type="match status" value="1"/>
</dbReference>
<dbReference type="PRINTS" id="PR00080">
    <property type="entry name" value="SDRFAMILY"/>
</dbReference>
<dbReference type="FunFam" id="3.40.50.720:FF:000149">
    <property type="entry name" value="15-hydroxyprostaglandin dehydrogenase [NAD(+)]"/>
    <property type="match status" value="1"/>
</dbReference>
<dbReference type="CDD" id="cd05323">
    <property type="entry name" value="ADH_SDR_c_like"/>
    <property type="match status" value="1"/>
</dbReference>
<proteinExistence type="inferred from homology"/>
<dbReference type="GO" id="GO:0005737">
    <property type="term" value="C:cytoplasm"/>
    <property type="evidence" value="ECO:0007669"/>
    <property type="project" value="TreeGrafter"/>
</dbReference>
<sequence>MDVKNKIALVTGGANGIGFAYVRELLKNGAAHVALLDLANSNGDESARKLNEEFGADRVLFVVCDVTKSEEFEAAFATTVKEFGGLDIVINNAGIMDDARWELEIAINYTAVVRGTLLGYRYMGKDKGNKGGVIVNISSLAGLITGPSFPIYIATKHAVIGLTRSFGLPYHFEKTGVRVISMCPSFTNTQLITQCVGRTLDSVEQEEIDETFSTFTLQRPESVAVGVLHAIRVGENGSIWIVDKGQPAFEVQMTDQPVKKVSA</sequence>
<dbReference type="InParanoid" id="A0A6J0BMW3"/>
<protein>
    <submittedName>
        <fullName evidence="5">15-hydroxyprostaglandin dehydrogenase [NAD(+)]</fullName>
    </submittedName>
</protein>
<dbReference type="PRINTS" id="PR00081">
    <property type="entry name" value="GDHRDH"/>
</dbReference>
<dbReference type="KEGG" id="nlo:107221449"/>
<dbReference type="OrthoDB" id="417891at2759"/>
<dbReference type="FunCoup" id="A0A6J0BMW3">
    <property type="interactions" value="111"/>
</dbReference>
<dbReference type="SUPFAM" id="SSF51735">
    <property type="entry name" value="NAD(P)-binding Rossmann-fold domains"/>
    <property type="match status" value="1"/>
</dbReference>
<dbReference type="PANTHER" id="PTHR44229">
    <property type="entry name" value="15-HYDROXYPROSTAGLANDIN DEHYDROGENASE [NAD(+)]"/>
    <property type="match status" value="1"/>
</dbReference>
<evidence type="ECO:0000256" key="2">
    <source>
        <dbReference type="ARBA" id="ARBA00023002"/>
    </source>
</evidence>
<reference evidence="5" key="1">
    <citation type="submission" date="2025-08" db="UniProtKB">
        <authorList>
            <consortium name="RefSeq"/>
        </authorList>
    </citation>
    <scope>IDENTIFICATION</scope>
    <source>
        <tissue evidence="5">Thorax and Abdomen</tissue>
    </source>
</reference>
<dbReference type="AlphaFoldDB" id="A0A6J0BMW3"/>
<accession>A0A6J0BMW3</accession>
<dbReference type="Proteomes" id="UP000829291">
    <property type="component" value="Chromosome 7"/>
</dbReference>
<gene>
    <name evidence="5" type="primary">LOC107221449</name>
</gene>
<evidence type="ECO:0000256" key="1">
    <source>
        <dbReference type="ARBA" id="ARBA00006484"/>
    </source>
</evidence>
<comment type="similarity">
    <text evidence="1 3">Belongs to the short-chain dehydrogenases/reductases (SDR) family.</text>
</comment>
<evidence type="ECO:0000313" key="4">
    <source>
        <dbReference type="Proteomes" id="UP000829291"/>
    </source>
</evidence>
<dbReference type="InterPro" id="IPR002347">
    <property type="entry name" value="SDR_fam"/>
</dbReference>
<name>A0A6J0BMW3_NEOLC</name>
<dbReference type="PANTHER" id="PTHR44229:SF8">
    <property type="entry name" value="ALCOHOL DEHYDROGENASE-RELATED"/>
    <property type="match status" value="1"/>
</dbReference>
<organism evidence="5">
    <name type="scientific">Neodiprion lecontei</name>
    <name type="common">Redheaded pine sawfly</name>
    <dbReference type="NCBI Taxonomy" id="441921"/>
    <lineage>
        <taxon>Eukaryota</taxon>
        <taxon>Metazoa</taxon>
        <taxon>Ecdysozoa</taxon>
        <taxon>Arthropoda</taxon>
        <taxon>Hexapoda</taxon>
        <taxon>Insecta</taxon>
        <taxon>Pterygota</taxon>
        <taxon>Neoptera</taxon>
        <taxon>Endopterygota</taxon>
        <taxon>Hymenoptera</taxon>
        <taxon>Tenthredinoidea</taxon>
        <taxon>Diprionidae</taxon>
        <taxon>Diprioninae</taxon>
        <taxon>Neodiprion</taxon>
    </lineage>
</organism>
<dbReference type="RefSeq" id="XP_015515930.1">
    <property type="nucleotide sequence ID" value="XM_015660444.2"/>
</dbReference>
<evidence type="ECO:0000313" key="5">
    <source>
        <dbReference type="RefSeq" id="XP_015515930.1"/>
    </source>
</evidence>
<dbReference type="GeneID" id="107221449"/>
<dbReference type="GO" id="GO:0016616">
    <property type="term" value="F:oxidoreductase activity, acting on the CH-OH group of donors, NAD or NADP as acceptor"/>
    <property type="evidence" value="ECO:0007669"/>
    <property type="project" value="TreeGrafter"/>
</dbReference>
<keyword evidence="2" id="KW-0560">Oxidoreductase</keyword>
<evidence type="ECO:0000256" key="3">
    <source>
        <dbReference type="RuleBase" id="RU000363"/>
    </source>
</evidence>